<name>A0AA40FB34_9PEZI</name>
<evidence type="ECO:0000256" key="1">
    <source>
        <dbReference type="SAM" id="Phobius"/>
    </source>
</evidence>
<keyword evidence="1" id="KW-0472">Membrane</keyword>
<sequence length="812" mass="87300">MSSVVPRLVGELTVGHVAGIIAACVVIIRFLCPAVITYVLAGLLRDTETASTWTVASAGLQKSVWPTILRTDSAGSGGAARTLIRVTCTAFPLMALLCAITGVVTPLGLGEEPATLPARAGTFEYITDDSAYGLGTSIRGRHSPSRLCPGEHLNRLAPLGTCPYSNTEVVYVDAPDGDGFSVELPKGYDTSIPDEARDIFSSGTGRSTVSNFFDIEWRQVSSEVSPNRGDEEVSVGMFRPLESSILDNKYKVIEGLIVDAINGGIGFRNHTVPAGLSRGAYWEEDILFVEPSTACVNTNLTLDFGISPVRNAESNDHIADLVLTDRGGFSQMNTTLPPLLVLNGQAEPELQQRAYKSAWLNNALTMVYLNVTNEKDKPRQGMKSFSYMDSVVGKEFPMPHSSTDDYDVLRLSTVFGNYLRLGLSSSGSVSGGRNYSNPFNISESDFDAISTICAGTVSANPVNITNIYVGCGLLRGAPRRTDGGPLLQFESGSKWSSPLHACASSLRATIKTVRFQSNSTGLVPLQVLSITPKTYAADEEADAPLWGLEDWGLRLNNFSPIWGLVSPEYATRKNVTTVRKPDFHLIGTPDNGLTLEGGLQDNLAGASFAQFAMNTVYRTVGDVGGNWPIDLRGAASLSVFQRWQNLSQDAATAGAIINLMWTDVAASAVVGTRGVLGEGNSGTKPAGEILVQPIGSRITFDARYGVPAAILLAWLGVIMLAALLCTCCCGGRAGFQTLRRRIEQLSVGRVFTTFLFPQESTLTMPAKQWRVSNGPKIVTVDVVARRAGEEPMYARNEQEGGDTYGLIDWRKR</sequence>
<evidence type="ECO:0000313" key="2">
    <source>
        <dbReference type="EMBL" id="KAK0754451.1"/>
    </source>
</evidence>
<gene>
    <name evidence="2" type="ORF">B0T18DRAFT_386327</name>
</gene>
<protein>
    <submittedName>
        <fullName evidence="2">Uncharacterized protein</fullName>
    </submittedName>
</protein>
<dbReference type="PROSITE" id="PS51257">
    <property type="entry name" value="PROKAR_LIPOPROTEIN"/>
    <property type="match status" value="1"/>
</dbReference>
<organism evidence="2 3">
    <name type="scientific">Schizothecium vesticola</name>
    <dbReference type="NCBI Taxonomy" id="314040"/>
    <lineage>
        <taxon>Eukaryota</taxon>
        <taxon>Fungi</taxon>
        <taxon>Dikarya</taxon>
        <taxon>Ascomycota</taxon>
        <taxon>Pezizomycotina</taxon>
        <taxon>Sordariomycetes</taxon>
        <taxon>Sordariomycetidae</taxon>
        <taxon>Sordariales</taxon>
        <taxon>Schizotheciaceae</taxon>
        <taxon>Schizothecium</taxon>
    </lineage>
</organism>
<comment type="caution">
    <text evidence="2">The sequence shown here is derived from an EMBL/GenBank/DDBJ whole genome shotgun (WGS) entry which is preliminary data.</text>
</comment>
<reference evidence="2" key="1">
    <citation type="submission" date="2023-06" db="EMBL/GenBank/DDBJ databases">
        <title>Genome-scale phylogeny and comparative genomics of the fungal order Sordariales.</title>
        <authorList>
            <consortium name="Lawrence Berkeley National Laboratory"/>
            <person name="Hensen N."/>
            <person name="Bonometti L."/>
            <person name="Westerberg I."/>
            <person name="Brannstrom I.O."/>
            <person name="Guillou S."/>
            <person name="Cros-Aarteil S."/>
            <person name="Calhoun S."/>
            <person name="Haridas S."/>
            <person name="Kuo A."/>
            <person name="Mondo S."/>
            <person name="Pangilinan J."/>
            <person name="Riley R."/>
            <person name="LaButti K."/>
            <person name="Andreopoulos B."/>
            <person name="Lipzen A."/>
            <person name="Chen C."/>
            <person name="Yanf M."/>
            <person name="Daum C."/>
            <person name="Ng V."/>
            <person name="Clum A."/>
            <person name="Steindorff A."/>
            <person name="Ohm R."/>
            <person name="Martin F."/>
            <person name="Silar P."/>
            <person name="Natvig D."/>
            <person name="Lalanne C."/>
            <person name="Gautier V."/>
            <person name="Ament-velasquez S.L."/>
            <person name="Kruys A."/>
            <person name="Hutchinson M.I."/>
            <person name="Powell A.J."/>
            <person name="Barry K."/>
            <person name="Miller A.N."/>
            <person name="Grigoriev I.V."/>
            <person name="Debuchy R."/>
            <person name="Gladieux P."/>
            <person name="Thoren M.H."/>
            <person name="Johannesson H."/>
        </authorList>
    </citation>
    <scope>NUCLEOTIDE SEQUENCE</scope>
    <source>
        <strain evidence="2">SMH3187-1</strain>
    </source>
</reference>
<dbReference type="AlphaFoldDB" id="A0AA40FB34"/>
<accession>A0AA40FB34</accession>
<dbReference type="Proteomes" id="UP001172155">
    <property type="component" value="Unassembled WGS sequence"/>
</dbReference>
<proteinExistence type="predicted"/>
<feature type="transmembrane region" description="Helical" evidence="1">
    <location>
        <begin position="704"/>
        <end position="731"/>
    </location>
</feature>
<feature type="transmembrane region" description="Helical" evidence="1">
    <location>
        <begin position="90"/>
        <end position="109"/>
    </location>
</feature>
<keyword evidence="3" id="KW-1185">Reference proteome</keyword>
<feature type="transmembrane region" description="Helical" evidence="1">
    <location>
        <begin position="20"/>
        <end position="41"/>
    </location>
</feature>
<dbReference type="EMBL" id="JAUKUD010000001">
    <property type="protein sequence ID" value="KAK0754451.1"/>
    <property type="molecule type" value="Genomic_DNA"/>
</dbReference>
<evidence type="ECO:0000313" key="3">
    <source>
        <dbReference type="Proteomes" id="UP001172155"/>
    </source>
</evidence>
<keyword evidence="1" id="KW-0812">Transmembrane</keyword>
<keyword evidence="1" id="KW-1133">Transmembrane helix</keyword>